<evidence type="ECO:0000256" key="8">
    <source>
        <dbReference type="RuleBase" id="RU363041"/>
    </source>
</evidence>
<evidence type="ECO:0000256" key="2">
    <source>
        <dbReference type="ARBA" id="ARBA00009142"/>
    </source>
</evidence>
<dbReference type="PANTHER" id="PTHR30269:SF0">
    <property type="entry name" value="MEMBRANE TRANSPORTER PROTEIN YFCA-RELATED"/>
    <property type="match status" value="1"/>
</dbReference>
<feature type="transmembrane region" description="Helical" evidence="8">
    <location>
        <begin position="151"/>
        <end position="184"/>
    </location>
</feature>
<dbReference type="EMBL" id="CP097160">
    <property type="protein sequence ID" value="UQN14465.1"/>
    <property type="molecule type" value="Genomic_DNA"/>
</dbReference>
<evidence type="ECO:0000256" key="1">
    <source>
        <dbReference type="ARBA" id="ARBA00004651"/>
    </source>
</evidence>
<feature type="transmembrane region" description="Helical" evidence="8">
    <location>
        <begin position="112"/>
        <end position="130"/>
    </location>
</feature>
<accession>A0ABY4MVL3</accession>
<feature type="transmembrane region" description="Helical" evidence="8">
    <location>
        <begin position="84"/>
        <end position="106"/>
    </location>
</feature>
<evidence type="ECO:0000256" key="4">
    <source>
        <dbReference type="ARBA" id="ARBA00022475"/>
    </source>
</evidence>
<keyword evidence="3" id="KW-0813">Transport</keyword>
<proteinExistence type="inferred from homology"/>
<evidence type="ECO:0000256" key="5">
    <source>
        <dbReference type="ARBA" id="ARBA00022692"/>
    </source>
</evidence>
<protein>
    <recommendedName>
        <fullName evidence="8">Probable membrane transporter protein</fullName>
    </recommendedName>
</protein>
<dbReference type="Pfam" id="PF01925">
    <property type="entry name" value="TauE"/>
    <property type="match status" value="1"/>
</dbReference>
<sequence length="269" mass="28301">MSAELAPWLPVAWTTLVLLIVAAFGAGWIDAVVGGGGLIQLPALVIGLPQTLPSPYVLGTNKLASFMGTLSASLVYLRKLRTQLVVIVPLALGAYAGSTGGAWFSRFLPREVLTPIVLVAVVGIGAYILFKPHLGLSHEPRHEGHSMGWRSGLIGLSVGFYDGLLGPGTGSFFVILMVAVLGFGFLEASVNAKIANVVTNIAAIVLYGLHGEVVWVLGLCMGVANVLGAVIGARMAVRRGSSFVRKIFVVAISILALKLGWDTVDLFWL</sequence>
<keyword evidence="4 8" id="KW-1003">Cell membrane</keyword>
<feature type="transmembrane region" description="Helical" evidence="8">
    <location>
        <begin position="6"/>
        <end position="24"/>
    </location>
</feature>
<keyword evidence="7 8" id="KW-0472">Membrane</keyword>
<evidence type="ECO:0000256" key="3">
    <source>
        <dbReference type="ARBA" id="ARBA00022448"/>
    </source>
</evidence>
<dbReference type="PANTHER" id="PTHR30269">
    <property type="entry name" value="TRANSMEMBRANE PROTEIN YFCA"/>
    <property type="match status" value="1"/>
</dbReference>
<comment type="similarity">
    <text evidence="2 8">Belongs to the 4-toluene sulfonate uptake permease (TSUP) (TC 2.A.102) family.</text>
</comment>
<name>A0ABY4MVL3_9MICO</name>
<evidence type="ECO:0000256" key="7">
    <source>
        <dbReference type="ARBA" id="ARBA00023136"/>
    </source>
</evidence>
<comment type="subcellular location">
    <subcellularLocation>
        <location evidence="1 8">Cell membrane</location>
        <topology evidence="1 8">Multi-pass membrane protein</topology>
    </subcellularLocation>
</comment>
<evidence type="ECO:0000313" key="9">
    <source>
        <dbReference type="EMBL" id="UQN14465.1"/>
    </source>
</evidence>
<feature type="transmembrane region" description="Helical" evidence="8">
    <location>
        <begin position="204"/>
        <end position="231"/>
    </location>
</feature>
<evidence type="ECO:0000256" key="6">
    <source>
        <dbReference type="ARBA" id="ARBA00022989"/>
    </source>
</evidence>
<dbReference type="InterPro" id="IPR052017">
    <property type="entry name" value="TSUP"/>
</dbReference>
<feature type="transmembrane region" description="Helical" evidence="8">
    <location>
        <begin position="243"/>
        <end position="261"/>
    </location>
</feature>
<keyword evidence="6 8" id="KW-1133">Transmembrane helix</keyword>
<gene>
    <name evidence="9" type="ORF">M3M28_10455</name>
</gene>
<reference evidence="9" key="1">
    <citation type="submission" date="2022-05" db="EMBL/GenBank/DDBJ databases">
        <title>Complete genome sequence of toluene-degrading Gulosibacter sediminis strain ACHW.36C.</title>
        <authorList>
            <person name="Wai A.C."/>
            <person name="Lai G.K."/>
            <person name="Griffin S.D."/>
            <person name="Leung F.C."/>
        </authorList>
    </citation>
    <scope>NUCLEOTIDE SEQUENCE [LARGE SCALE GENOMIC DNA]</scope>
    <source>
        <strain evidence="9">ACHW.36C</strain>
    </source>
</reference>
<organism evidence="9">
    <name type="scientific">Gulosibacter sediminis</name>
    <dbReference type="NCBI Taxonomy" id="1729695"/>
    <lineage>
        <taxon>Bacteria</taxon>
        <taxon>Bacillati</taxon>
        <taxon>Actinomycetota</taxon>
        <taxon>Actinomycetes</taxon>
        <taxon>Micrococcales</taxon>
        <taxon>Microbacteriaceae</taxon>
        <taxon>Gulosibacter</taxon>
    </lineage>
</organism>
<dbReference type="InterPro" id="IPR002781">
    <property type="entry name" value="TM_pro_TauE-like"/>
</dbReference>
<keyword evidence="5 8" id="KW-0812">Transmembrane</keyword>